<dbReference type="AlphaFoldDB" id="A0A6A7BTA5"/>
<keyword evidence="7" id="KW-1185">Reference proteome</keyword>
<evidence type="ECO:0000313" key="7">
    <source>
        <dbReference type="Proteomes" id="UP000799421"/>
    </source>
</evidence>
<organism evidence="6 7">
    <name type="scientific">Piedraia hortae CBS 480.64</name>
    <dbReference type="NCBI Taxonomy" id="1314780"/>
    <lineage>
        <taxon>Eukaryota</taxon>
        <taxon>Fungi</taxon>
        <taxon>Dikarya</taxon>
        <taxon>Ascomycota</taxon>
        <taxon>Pezizomycotina</taxon>
        <taxon>Dothideomycetes</taxon>
        <taxon>Dothideomycetidae</taxon>
        <taxon>Capnodiales</taxon>
        <taxon>Piedraiaceae</taxon>
        <taxon>Piedraia</taxon>
    </lineage>
</organism>
<proteinExistence type="predicted"/>
<gene>
    <name evidence="6" type="ORF">K470DRAFT_259646</name>
</gene>
<dbReference type="GO" id="GO:0045292">
    <property type="term" value="P:mRNA cis splicing, via spliceosome"/>
    <property type="evidence" value="ECO:0007669"/>
    <property type="project" value="TreeGrafter"/>
</dbReference>
<comment type="subcellular location">
    <subcellularLocation>
        <location evidence="2">Cytoplasm</location>
    </subcellularLocation>
    <subcellularLocation>
        <location evidence="1">Nucleus</location>
    </subcellularLocation>
</comment>
<evidence type="ECO:0000313" key="6">
    <source>
        <dbReference type="EMBL" id="KAF2858566.1"/>
    </source>
</evidence>
<dbReference type="GO" id="GO:0034715">
    <property type="term" value="C:pICln-Sm protein complex"/>
    <property type="evidence" value="ECO:0007669"/>
    <property type="project" value="TreeGrafter"/>
</dbReference>
<evidence type="ECO:0000256" key="2">
    <source>
        <dbReference type="ARBA" id="ARBA00004496"/>
    </source>
</evidence>
<accession>A0A6A7BTA5</accession>
<feature type="region of interest" description="Disordered" evidence="5">
    <location>
        <begin position="193"/>
        <end position="228"/>
    </location>
</feature>
<dbReference type="PANTHER" id="PTHR21399:SF0">
    <property type="entry name" value="METHYLOSOME SUBUNIT PICLN"/>
    <property type="match status" value="1"/>
</dbReference>
<dbReference type="Proteomes" id="UP000799421">
    <property type="component" value="Unassembled WGS sequence"/>
</dbReference>
<keyword evidence="4" id="KW-0539">Nucleus</keyword>
<keyword evidence="3" id="KW-0963">Cytoplasm</keyword>
<feature type="compositionally biased region" description="Polar residues" evidence="5">
    <location>
        <begin position="193"/>
        <end position="206"/>
    </location>
</feature>
<dbReference type="GO" id="GO:0005829">
    <property type="term" value="C:cytosol"/>
    <property type="evidence" value="ECO:0007669"/>
    <property type="project" value="TreeGrafter"/>
</dbReference>
<dbReference type="PANTHER" id="PTHR21399">
    <property type="entry name" value="CHLORIDE CONDUCTANCE REGULATORY PROTEIN ICLN"/>
    <property type="match status" value="1"/>
</dbReference>
<dbReference type="GO" id="GO:0005681">
    <property type="term" value="C:spliceosomal complex"/>
    <property type="evidence" value="ECO:0007669"/>
    <property type="project" value="TreeGrafter"/>
</dbReference>
<dbReference type="Gene3D" id="2.30.29.30">
    <property type="entry name" value="Pleckstrin-homology domain (PH domain)/Phosphotyrosine-binding domain (PTB)"/>
    <property type="match status" value="1"/>
</dbReference>
<name>A0A6A7BTA5_9PEZI</name>
<feature type="region of interest" description="Disordered" evidence="5">
    <location>
        <begin position="157"/>
        <end position="180"/>
    </location>
</feature>
<evidence type="ECO:0000256" key="3">
    <source>
        <dbReference type="ARBA" id="ARBA00022490"/>
    </source>
</evidence>
<dbReference type="GO" id="GO:0000387">
    <property type="term" value="P:spliceosomal snRNP assembly"/>
    <property type="evidence" value="ECO:0007669"/>
    <property type="project" value="TreeGrafter"/>
</dbReference>
<dbReference type="OrthoDB" id="19714at2759"/>
<evidence type="ECO:0000256" key="5">
    <source>
        <dbReference type="SAM" id="MobiDB-lite"/>
    </source>
</evidence>
<dbReference type="InterPro" id="IPR039924">
    <property type="entry name" value="ICln/Lot5/Saf5"/>
</dbReference>
<dbReference type="InterPro" id="IPR011993">
    <property type="entry name" value="PH-like_dom_sf"/>
</dbReference>
<reference evidence="6" key="1">
    <citation type="journal article" date="2020" name="Stud. Mycol.">
        <title>101 Dothideomycetes genomes: a test case for predicting lifestyles and emergence of pathogens.</title>
        <authorList>
            <person name="Haridas S."/>
            <person name="Albert R."/>
            <person name="Binder M."/>
            <person name="Bloem J."/>
            <person name="Labutti K."/>
            <person name="Salamov A."/>
            <person name="Andreopoulos B."/>
            <person name="Baker S."/>
            <person name="Barry K."/>
            <person name="Bills G."/>
            <person name="Bluhm B."/>
            <person name="Cannon C."/>
            <person name="Castanera R."/>
            <person name="Culley D."/>
            <person name="Daum C."/>
            <person name="Ezra D."/>
            <person name="Gonzalez J."/>
            <person name="Henrissat B."/>
            <person name="Kuo A."/>
            <person name="Liang C."/>
            <person name="Lipzen A."/>
            <person name="Lutzoni F."/>
            <person name="Magnuson J."/>
            <person name="Mondo S."/>
            <person name="Nolan M."/>
            <person name="Ohm R."/>
            <person name="Pangilinan J."/>
            <person name="Park H.-J."/>
            <person name="Ramirez L."/>
            <person name="Alfaro M."/>
            <person name="Sun H."/>
            <person name="Tritt A."/>
            <person name="Yoshinaga Y."/>
            <person name="Zwiers L.-H."/>
            <person name="Turgeon B."/>
            <person name="Goodwin S."/>
            <person name="Spatafora J."/>
            <person name="Crous P."/>
            <person name="Grigoriev I."/>
        </authorList>
    </citation>
    <scope>NUCLEOTIDE SEQUENCE</scope>
    <source>
        <strain evidence="6">CBS 480.64</strain>
    </source>
</reference>
<evidence type="ECO:0000256" key="4">
    <source>
        <dbReference type="ARBA" id="ARBA00023242"/>
    </source>
</evidence>
<sequence>MAQTLTKDPAKEDYITLSDYEKLTPDTFFAHKPILHFHSQAALRVPTLDLSLRPDFASLFPNYTNATEEEETIVDIWVFSTHLDLWSRLTRRGVRFRYQMITMHALENQTVIYEIALSDPNDPGDDEEEREFLHLRLSPIGPGDVKKLYQASVACQELNPSPRDDDGDEDMTAPGATGWITSDNIDNYRNMFDSNGDTSMGNSDVPQQKGPLGTGAGKRRRRETVDNTDSWFHKWQRTNDYVD</sequence>
<protein>
    <submittedName>
        <fullName evidence="6">Uncharacterized protein</fullName>
    </submittedName>
</protein>
<evidence type="ECO:0000256" key="1">
    <source>
        <dbReference type="ARBA" id="ARBA00004123"/>
    </source>
</evidence>
<dbReference type="Pfam" id="PF03517">
    <property type="entry name" value="Voldacs"/>
    <property type="match status" value="1"/>
</dbReference>
<dbReference type="EMBL" id="MU006007">
    <property type="protein sequence ID" value="KAF2858566.1"/>
    <property type="molecule type" value="Genomic_DNA"/>
</dbReference>